<evidence type="ECO:0000259" key="5">
    <source>
        <dbReference type="PROSITE" id="PS51352"/>
    </source>
</evidence>
<proteinExistence type="predicted"/>
<dbReference type="PROSITE" id="PS00194">
    <property type="entry name" value="THIOREDOXIN_1"/>
    <property type="match status" value="1"/>
</dbReference>
<accession>A0ABR0V8D3</accession>
<reference evidence="6 7" key="1">
    <citation type="journal article" date="2021" name="Comput. Struct. Biotechnol. J.">
        <title>De novo genome assembly of the potent medicinal plant Rehmannia glutinosa using nanopore technology.</title>
        <authorList>
            <person name="Ma L."/>
            <person name="Dong C."/>
            <person name="Song C."/>
            <person name="Wang X."/>
            <person name="Zheng X."/>
            <person name="Niu Y."/>
            <person name="Chen S."/>
            <person name="Feng W."/>
        </authorList>
    </citation>
    <scope>NUCLEOTIDE SEQUENCE [LARGE SCALE GENOMIC DNA]</scope>
    <source>
        <strain evidence="6">DH-2019</strain>
    </source>
</reference>
<evidence type="ECO:0000313" key="7">
    <source>
        <dbReference type="Proteomes" id="UP001318860"/>
    </source>
</evidence>
<dbReference type="EMBL" id="JABTTQ020001361">
    <property type="protein sequence ID" value="KAK6131477.1"/>
    <property type="molecule type" value="Genomic_DNA"/>
</dbReference>
<organism evidence="6 7">
    <name type="scientific">Rehmannia glutinosa</name>
    <name type="common">Chinese foxglove</name>
    <dbReference type="NCBI Taxonomy" id="99300"/>
    <lineage>
        <taxon>Eukaryota</taxon>
        <taxon>Viridiplantae</taxon>
        <taxon>Streptophyta</taxon>
        <taxon>Embryophyta</taxon>
        <taxon>Tracheophyta</taxon>
        <taxon>Spermatophyta</taxon>
        <taxon>Magnoliopsida</taxon>
        <taxon>eudicotyledons</taxon>
        <taxon>Gunneridae</taxon>
        <taxon>Pentapetalae</taxon>
        <taxon>asterids</taxon>
        <taxon>lamiids</taxon>
        <taxon>Lamiales</taxon>
        <taxon>Orobanchaceae</taxon>
        <taxon>Rehmannieae</taxon>
        <taxon>Rehmannia</taxon>
    </lineage>
</organism>
<keyword evidence="7" id="KW-1185">Reference proteome</keyword>
<sequence length="169" mass="18832">MAISVTAAASFTVKTSSSSSSTSSKLAHFSSLQFPAELRISRFRNHCLKSKPRPRALTLVASKKQTFSSFDELLEKSDKPVLVDFYATWCGPCQFMVPILEKVSASLVDKIQVVKIDTEKYPSIANEYKIEALPTFILFKDGKPFDRFEGAMGADQLIQRIEASLQVEQ</sequence>
<dbReference type="PRINTS" id="PR00421">
    <property type="entry name" value="THIOREDOXIN"/>
</dbReference>
<dbReference type="Gene3D" id="3.40.30.10">
    <property type="entry name" value="Glutaredoxin"/>
    <property type="match status" value="1"/>
</dbReference>
<evidence type="ECO:0000256" key="4">
    <source>
        <dbReference type="ARBA" id="ARBA00023284"/>
    </source>
</evidence>
<dbReference type="PANTHER" id="PTHR45663">
    <property type="entry name" value="GEO12009P1"/>
    <property type="match status" value="1"/>
</dbReference>
<protein>
    <recommendedName>
        <fullName evidence="5">Thioredoxin domain-containing protein</fullName>
    </recommendedName>
</protein>
<comment type="caution">
    <text evidence="6">The sequence shown here is derived from an EMBL/GenBank/DDBJ whole genome shotgun (WGS) entry which is preliminary data.</text>
</comment>
<feature type="domain" description="Thioredoxin" evidence="5">
    <location>
        <begin position="48"/>
        <end position="166"/>
    </location>
</feature>
<keyword evidence="4" id="KW-0676">Redox-active center</keyword>
<dbReference type="Pfam" id="PF00085">
    <property type="entry name" value="Thioredoxin"/>
    <property type="match status" value="1"/>
</dbReference>
<dbReference type="InterPro" id="IPR005746">
    <property type="entry name" value="Thioredoxin"/>
</dbReference>
<dbReference type="CDD" id="cd02947">
    <property type="entry name" value="TRX_family"/>
    <property type="match status" value="1"/>
</dbReference>
<evidence type="ECO:0000256" key="3">
    <source>
        <dbReference type="ARBA" id="ARBA00023157"/>
    </source>
</evidence>
<evidence type="ECO:0000313" key="6">
    <source>
        <dbReference type="EMBL" id="KAK6131477.1"/>
    </source>
</evidence>
<evidence type="ECO:0000256" key="1">
    <source>
        <dbReference type="ARBA" id="ARBA00022448"/>
    </source>
</evidence>
<name>A0ABR0V8D3_REHGL</name>
<dbReference type="Proteomes" id="UP001318860">
    <property type="component" value="Unassembled WGS sequence"/>
</dbReference>
<gene>
    <name evidence="6" type="ORF">DH2020_034785</name>
</gene>
<dbReference type="InterPro" id="IPR013766">
    <property type="entry name" value="Thioredoxin_domain"/>
</dbReference>
<dbReference type="PANTHER" id="PTHR45663:SF15">
    <property type="entry name" value="THIOREDOXIN Y1, CHLOROPLASTIC"/>
    <property type="match status" value="1"/>
</dbReference>
<keyword evidence="3" id="KW-1015">Disulfide bond</keyword>
<dbReference type="InterPro" id="IPR036249">
    <property type="entry name" value="Thioredoxin-like_sf"/>
</dbReference>
<dbReference type="PROSITE" id="PS51352">
    <property type="entry name" value="THIOREDOXIN_2"/>
    <property type="match status" value="1"/>
</dbReference>
<dbReference type="InterPro" id="IPR017937">
    <property type="entry name" value="Thioredoxin_CS"/>
</dbReference>
<dbReference type="SUPFAM" id="SSF52833">
    <property type="entry name" value="Thioredoxin-like"/>
    <property type="match status" value="1"/>
</dbReference>
<dbReference type="NCBIfam" id="TIGR01068">
    <property type="entry name" value="thioredoxin"/>
    <property type="match status" value="1"/>
</dbReference>
<keyword evidence="2" id="KW-0249">Electron transport</keyword>
<evidence type="ECO:0000256" key="2">
    <source>
        <dbReference type="ARBA" id="ARBA00022982"/>
    </source>
</evidence>
<keyword evidence="1" id="KW-0813">Transport</keyword>